<sequence>MATPLVLAQQVFSALNGNLQAGGATCSNAEGFNETHARKGSESTAFPADFSSLVAFLLSASALSNWFKLALFGSFLETCMCLVFHLYYKVYSSIFITARFDEDDSSYGNDIFDLSLVAKLLDPGIKDLLIDDARDFLESKSCLAGELGLDVYVISLSRLGLDDTALGEIISELPEKCIALREDIDAAFSQTLNRDLDEEEKNPDQPQKEGTQKKQNQPPPPSTSRITLSGLLNALDGVGAQEGRILFATTNKYSSLDPALCRPGRMDIHIEFKLASRYQARELYRCSASLIRTSASTNDSPIEPVIFSGSSHCARAPKLSHRKIASLADTFTSSIPEREFSMAALQGYLMAYKVRPFDAVKDVVTWVEKEQAERARKSKMSPLPTVAEVSQVGENNKNAEEHEPDEEKETARTETTVQAST</sequence>
<dbReference type="GO" id="GO:0016887">
    <property type="term" value="F:ATP hydrolysis activity"/>
    <property type="evidence" value="ECO:0007669"/>
    <property type="project" value="InterPro"/>
</dbReference>
<keyword evidence="1 3" id="KW-0547">Nucleotide-binding</keyword>
<dbReference type="AlphaFoldDB" id="A0A0D2N6C9"/>
<dbReference type="Proteomes" id="UP000054270">
    <property type="component" value="Unassembled WGS sequence"/>
</dbReference>
<dbReference type="Pfam" id="PF25426">
    <property type="entry name" value="AAA_lid_BCS1"/>
    <property type="match status" value="1"/>
</dbReference>
<keyword evidence="8" id="KW-1185">Reference proteome</keyword>
<dbReference type="Pfam" id="PF00004">
    <property type="entry name" value="AAA"/>
    <property type="match status" value="1"/>
</dbReference>
<evidence type="ECO:0000313" key="7">
    <source>
        <dbReference type="EMBL" id="KJA14674.1"/>
    </source>
</evidence>
<dbReference type="GO" id="GO:0005524">
    <property type="term" value="F:ATP binding"/>
    <property type="evidence" value="ECO:0007669"/>
    <property type="project" value="UniProtKB-KW"/>
</dbReference>
<dbReference type="SUPFAM" id="SSF52540">
    <property type="entry name" value="P-loop containing nucleoside triphosphate hydrolases"/>
    <property type="match status" value="1"/>
</dbReference>
<dbReference type="PANTHER" id="PTHR23070">
    <property type="entry name" value="BCS1 AAA-TYPE ATPASE"/>
    <property type="match status" value="1"/>
</dbReference>
<evidence type="ECO:0000256" key="3">
    <source>
        <dbReference type="RuleBase" id="RU003651"/>
    </source>
</evidence>
<dbReference type="InterPro" id="IPR027417">
    <property type="entry name" value="P-loop_NTPase"/>
</dbReference>
<evidence type="ECO:0000256" key="4">
    <source>
        <dbReference type="SAM" id="MobiDB-lite"/>
    </source>
</evidence>
<gene>
    <name evidence="7" type="ORF">HYPSUDRAFT_208504</name>
</gene>
<proteinExistence type="inferred from homology"/>
<feature type="domain" description="ATPase AAA-type core" evidence="5">
    <location>
        <begin position="223"/>
        <end position="273"/>
    </location>
</feature>
<dbReference type="OrthoDB" id="10251412at2759"/>
<feature type="domain" description="Mitochondrial chaperone BCS1-like ATPase lid" evidence="6">
    <location>
        <begin position="323"/>
        <end position="363"/>
    </location>
</feature>
<evidence type="ECO:0000256" key="2">
    <source>
        <dbReference type="ARBA" id="ARBA00022840"/>
    </source>
</evidence>
<keyword evidence="2 3" id="KW-0067">ATP-binding</keyword>
<evidence type="ECO:0000313" key="8">
    <source>
        <dbReference type="Proteomes" id="UP000054270"/>
    </source>
</evidence>
<dbReference type="InterPro" id="IPR003959">
    <property type="entry name" value="ATPase_AAA_core"/>
</dbReference>
<reference evidence="8" key="1">
    <citation type="submission" date="2014-04" db="EMBL/GenBank/DDBJ databases">
        <title>Evolutionary Origins and Diversification of the Mycorrhizal Mutualists.</title>
        <authorList>
            <consortium name="DOE Joint Genome Institute"/>
            <consortium name="Mycorrhizal Genomics Consortium"/>
            <person name="Kohler A."/>
            <person name="Kuo A."/>
            <person name="Nagy L.G."/>
            <person name="Floudas D."/>
            <person name="Copeland A."/>
            <person name="Barry K.W."/>
            <person name="Cichocki N."/>
            <person name="Veneault-Fourrey C."/>
            <person name="LaButti K."/>
            <person name="Lindquist E.A."/>
            <person name="Lipzen A."/>
            <person name="Lundell T."/>
            <person name="Morin E."/>
            <person name="Murat C."/>
            <person name="Riley R."/>
            <person name="Ohm R."/>
            <person name="Sun H."/>
            <person name="Tunlid A."/>
            <person name="Henrissat B."/>
            <person name="Grigoriev I.V."/>
            <person name="Hibbett D.S."/>
            <person name="Martin F."/>
        </authorList>
    </citation>
    <scope>NUCLEOTIDE SEQUENCE [LARGE SCALE GENOMIC DNA]</scope>
    <source>
        <strain evidence="8">FD-334 SS-4</strain>
    </source>
</reference>
<dbReference type="EMBL" id="KN817669">
    <property type="protein sequence ID" value="KJA14674.1"/>
    <property type="molecule type" value="Genomic_DNA"/>
</dbReference>
<dbReference type="InterPro" id="IPR057495">
    <property type="entry name" value="AAA_lid_BCS1"/>
</dbReference>
<comment type="similarity">
    <text evidence="3">Belongs to the AAA ATPase family.</text>
</comment>
<dbReference type="InterPro" id="IPR003960">
    <property type="entry name" value="ATPase_AAA_CS"/>
</dbReference>
<evidence type="ECO:0000259" key="5">
    <source>
        <dbReference type="Pfam" id="PF00004"/>
    </source>
</evidence>
<evidence type="ECO:0000256" key="1">
    <source>
        <dbReference type="ARBA" id="ARBA00022741"/>
    </source>
</evidence>
<feature type="region of interest" description="Disordered" evidence="4">
    <location>
        <begin position="373"/>
        <end position="421"/>
    </location>
</feature>
<evidence type="ECO:0000259" key="6">
    <source>
        <dbReference type="Pfam" id="PF25426"/>
    </source>
</evidence>
<feature type="region of interest" description="Disordered" evidence="4">
    <location>
        <begin position="194"/>
        <end position="227"/>
    </location>
</feature>
<feature type="compositionally biased region" description="Basic and acidic residues" evidence="4">
    <location>
        <begin position="202"/>
        <end position="212"/>
    </location>
</feature>
<name>A0A0D2N6C9_HYPSF</name>
<protein>
    <submittedName>
        <fullName evidence="7">Uncharacterized protein</fullName>
    </submittedName>
</protein>
<dbReference type="InterPro" id="IPR050747">
    <property type="entry name" value="Mitochondrial_chaperone_BCS1"/>
</dbReference>
<dbReference type="PROSITE" id="PS00674">
    <property type="entry name" value="AAA"/>
    <property type="match status" value="1"/>
</dbReference>
<dbReference type="Gene3D" id="3.40.50.300">
    <property type="entry name" value="P-loop containing nucleotide triphosphate hydrolases"/>
    <property type="match status" value="1"/>
</dbReference>
<dbReference type="STRING" id="945553.A0A0D2N6C9"/>
<organism evidence="7 8">
    <name type="scientific">Hypholoma sublateritium (strain FD-334 SS-4)</name>
    <dbReference type="NCBI Taxonomy" id="945553"/>
    <lineage>
        <taxon>Eukaryota</taxon>
        <taxon>Fungi</taxon>
        <taxon>Dikarya</taxon>
        <taxon>Basidiomycota</taxon>
        <taxon>Agaricomycotina</taxon>
        <taxon>Agaricomycetes</taxon>
        <taxon>Agaricomycetidae</taxon>
        <taxon>Agaricales</taxon>
        <taxon>Agaricineae</taxon>
        <taxon>Strophariaceae</taxon>
        <taxon>Hypholoma</taxon>
    </lineage>
</organism>
<accession>A0A0D2N6C9</accession>